<dbReference type="EMBL" id="GBRH01257041">
    <property type="protein sequence ID" value="JAD40854.1"/>
    <property type="molecule type" value="Transcribed_RNA"/>
</dbReference>
<dbReference type="AlphaFoldDB" id="A0A0A8ZN48"/>
<organism evidence="2">
    <name type="scientific">Arundo donax</name>
    <name type="common">Giant reed</name>
    <name type="synonym">Donax arundinaceus</name>
    <dbReference type="NCBI Taxonomy" id="35708"/>
    <lineage>
        <taxon>Eukaryota</taxon>
        <taxon>Viridiplantae</taxon>
        <taxon>Streptophyta</taxon>
        <taxon>Embryophyta</taxon>
        <taxon>Tracheophyta</taxon>
        <taxon>Spermatophyta</taxon>
        <taxon>Magnoliopsida</taxon>
        <taxon>Liliopsida</taxon>
        <taxon>Poales</taxon>
        <taxon>Poaceae</taxon>
        <taxon>PACMAD clade</taxon>
        <taxon>Arundinoideae</taxon>
        <taxon>Arundineae</taxon>
        <taxon>Arundo</taxon>
    </lineage>
</organism>
<name>A0A0A8ZN48_ARUDO</name>
<evidence type="ECO:0000256" key="1">
    <source>
        <dbReference type="SAM" id="MobiDB-lite"/>
    </source>
</evidence>
<reference evidence="2" key="1">
    <citation type="submission" date="2014-09" db="EMBL/GenBank/DDBJ databases">
        <authorList>
            <person name="Magalhaes I.L.F."/>
            <person name="Oliveira U."/>
            <person name="Santos F.R."/>
            <person name="Vidigal T.H.D.A."/>
            <person name="Brescovit A.D."/>
            <person name="Santos A.J."/>
        </authorList>
    </citation>
    <scope>NUCLEOTIDE SEQUENCE</scope>
    <source>
        <tissue evidence="2">Shoot tissue taken approximately 20 cm above the soil surface</tissue>
    </source>
</reference>
<proteinExistence type="predicted"/>
<evidence type="ECO:0000313" key="2">
    <source>
        <dbReference type="EMBL" id="JAD40854.1"/>
    </source>
</evidence>
<feature type="region of interest" description="Disordered" evidence="1">
    <location>
        <begin position="1"/>
        <end position="44"/>
    </location>
</feature>
<protein>
    <submittedName>
        <fullName evidence="2">Uncharacterized protein</fullName>
    </submittedName>
</protein>
<accession>A0A0A8ZN48</accession>
<reference evidence="2" key="2">
    <citation type="journal article" date="2015" name="Data Brief">
        <title>Shoot transcriptome of the giant reed, Arundo donax.</title>
        <authorList>
            <person name="Barrero R.A."/>
            <person name="Guerrero F.D."/>
            <person name="Moolhuijzen P."/>
            <person name="Goolsby J.A."/>
            <person name="Tidwell J."/>
            <person name="Bellgard S.E."/>
            <person name="Bellgard M.I."/>
        </authorList>
    </citation>
    <scope>NUCLEOTIDE SEQUENCE</scope>
    <source>
        <tissue evidence="2">Shoot tissue taken approximately 20 cm above the soil surface</tissue>
    </source>
</reference>
<sequence>MGARAAPPRSTTRWLQRPGREAGAHLPPPPTPAPLLRAIQLPKF</sequence>